<protein>
    <submittedName>
        <fullName evidence="1">Uncharacterized protein</fullName>
    </submittedName>
</protein>
<name>A0AA51UGC4_9EURY</name>
<gene>
    <name evidence="1" type="ORF">RE476_07165</name>
</gene>
<keyword evidence="2" id="KW-1185">Reference proteome</keyword>
<dbReference type="Proteomes" id="UP001183006">
    <property type="component" value="Chromosome"/>
</dbReference>
<dbReference type="KEGG" id="mmav:RE476_07165"/>
<organism evidence="1 2">
    <name type="scientific">Methanolobus mangrovi</name>
    <dbReference type="NCBI Taxonomy" id="3072977"/>
    <lineage>
        <taxon>Archaea</taxon>
        <taxon>Methanobacteriati</taxon>
        <taxon>Methanobacteriota</taxon>
        <taxon>Stenosarchaea group</taxon>
        <taxon>Methanomicrobia</taxon>
        <taxon>Methanosarcinales</taxon>
        <taxon>Methanosarcinaceae</taxon>
        <taxon>Methanolobus</taxon>
    </lineage>
</organism>
<proteinExistence type="predicted"/>
<accession>A0AA51UGC4</accession>
<dbReference type="RefSeq" id="WP_309306977.1">
    <property type="nucleotide sequence ID" value="NZ_CP133594.1"/>
</dbReference>
<evidence type="ECO:0000313" key="2">
    <source>
        <dbReference type="Proteomes" id="UP001183006"/>
    </source>
</evidence>
<dbReference type="GeneID" id="84229908"/>
<evidence type="ECO:0000313" key="1">
    <source>
        <dbReference type="EMBL" id="WMW21191.1"/>
    </source>
</evidence>
<reference evidence="1" key="1">
    <citation type="submission" date="2023-08" db="EMBL/GenBank/DDBJ databases">
        <title>Methanolobus mangrovi sp. nov. and Methanolobus sediminis sp. nov, two novel methylotrophic methanogens isolated from mangrove sediments in China.</title>
        <authorList>
            <person name="Zhou J."/>
        </authorList>
    </citation>
    <scope>NUCLEOTIDE SEQUENCE</scope>
    <source>
        <strain evidence="1">FTZ2</strain>
    </source>
</reference>
<dbReference type="EMBL" id="CP133594">
    <property type="protein sequence ID" value="WMW21191.1"/>
    <property type="molecule type" value="Genomic_DNA"/>
</dbReference>
<dbReference type="AlphaFoldDB" id="A0AA51UGC4"/>
<sequence>MTFDKVETDRILKNDTTGITQYQQMQLVLSERRPADSMPDTKGKINRAFNKFWSGVSLHPDRMCSMQRKIHRCPL</sequence>